<sequence>MTILYFNLAFVYASSLLARIVGRPNDLKPSFISPNIFFVGIAIACLALISGLRNNIGDTYYYMHSYREFDFTWDNIGSSGDFGFNMLQMLLQQWTKDPQLLLITTAVLTNLLIGVTLYKYSRLIELSLYAYITMGYFLVSMNGVRQYLAAAIIFAATTYLLKGDWKKYMLVVLIASTIHQTALILIPIYFIVRRPAWSKMTLLMLTFTILIVWGFNGFMELLFSLIEGTKYAGYRDFQEGGASLIRVIVAAIPLGLAFLGREKLKELFPQSDIIVNMALLGVIFMMISTQNWIFARFSIYFGLYQLILLPWIVKLFIKKDQKLIYYAIIVCYFLYFFYEHVLSLNINYRSDYIHLSL</sequence>
<feature type="transmembrane region" description="Helical" evidence="1">
    <location>
        <begin position="130"/>
        <end position="156"/>
    </location>
</feature>
<evidence type="ECO:0000313" key="2">
    <source>
        <dbReference type="EMBL" id="KYG27661.1"/>
    </source>
</evidence>
<comment type="caution">
    <text evidence="2">The sequence shown here is derived from an EMBL/GenBank/DDBJ whole genome shotgun (WGS) entry which is preliminary data.</text>
</comment>
<dbReference type="RefSeq" id="WP_061949791.1">
    <property type="nucleotide sequence ID" value="NZ_LTAO01000036.1"/>
</dbReference>
<evidence type="ECO:0000256" key="1">
    <source>
        <dbReference type="SAM" id="Phobius"/>
    </source>
</evidence>
<reference evidence="2" key="1">
    <citation type="submission" date="2016-02" db="EMBL/GenBank/DDBJ databases">
        <title>Genome sequence of Bacillus trypoxylicola KCTC 13244(T).</title>
        <authorList>
            <person name="Jeong H."/>
            <person name="Park S.-H."/>
            <person name="Choi S.-K."/>
        </authorList>
    </citation>
    <scope>NUCLEOTIDE SEQUENCE [LARGE SCALE GENOMIC DNA]</scope>
    <source>
        <strain evidence="2">KCTC 13244</strain>
    </source>
</reference>
<dbReference type="STRING" id="519424.AZF04_10750"/>
<accession>A0A162D121</accession>
<feature type="transmembrane region" description="Helical" evidence="1">
    <location>
        <begin position="273"/>
        <end position="293"/>
    </location>
</feature>
<feature type="transmembrane region" description="Helical" evidence="1">
    <location>
        <begin position="202"/>
        <end position="223"/>
    </location>
</feature>
<feature type="transmembrane region" description="Helical" evidence="1">
    <location>
        <begin position="299"/>
        <end position="317"/>
    </location>
</feature>
<protein>
    <submittedName>
        <fullName evidence="2">Capsular biosynthesis protein</fullName>
    </submittedName>
</protein>
<dbReference type="Pfam" id="PF14897">
    <property type="entry name" value="EpsG"/>
    <property type="match status" value="1"/>
</dbReference>
<dbReference type="InterPro" id="IPR049458">
    <property type="entry name" value="EpsG-like"/>
</dbReference>
<feature type="transmembrane region" description="Helical" evidence="1">
    <location>
        <begin position="324"/>
        <end position="342"/>
    </location>
</feature>
<feature type="transmembrane region" description="Helical" evidence="1">
    <location>
        <begin position="99"/>
        <end position="118"/>
    </location>
</feature>
<keyword evidence="1" id="KW-0472">Membrane</keyword>
<gene>
    <name evidence="2" type="ORF">AZF04_10750</name>
</gene>
<keyword evidence="1" id="KW-1133">Transmembrane helix</keyword>
<feature type="transmembrane region" description="Helical" evidence="1">
    <location>
        <begin position="168"/>
        <end position="190"/>
    </location>
</feature>
<feature type="transmembrane region" description="Helical" evidence="1">
    <location>
        <begin position="6"/>
        <end position="22"/>
    </location>
</feature>
<evidence type="ECO:0000313" key="3">
    <source>
        <dbReference type="Proteomes" id="UP000075806"/>
    </source>
</evidence>
<dbReference type="OrthoDB" id="1649543at2"/>
<keyword evidence="1" id="KW-0812">Transmembrane</keyword>
<dbReference type="Proteomes" id="UP000075806">
    <property type="component" value="Unassembled WGS sequence"/>
</dbReference>
<dbReference type="EMBL" id="LTAO01000036">
    <property type="protein sequence ID" value="KYG27661.1"/>
    <property type="molecule type" value="Genomic_DNA"/>
</dbReference>
<keyword evidence="3" id="KW-1185">Reference proteome</keyword>
<feature type="transmembrane region" description="Helical" evidence="1">
    <location>
        <begin position="243"/>
        <end position="261"/>
    </location>
</feature>
<feature type="transmembrane region" description="Helical" evidence="1">
    <location>
        <begin position="34"/>
        <end position="52"/>
    </location>
</feature>
<proteinExistence type="predicted"/>
<name>A0A162D121_9BACI</name>
<organism evidence="2 3">
    <name type="scientific">Alkalihalobacillus trypoxylicola</name>
    <dbReference type="NCBI Taxonomy" id="519424"/>
    <lineage>
        <taxon>Bacteria</taxon>
        <taxon>Bacillati</taxon>
        <taxon>Bacillota</taxon>
        <taxon>Bacilli</taxon>
        <taxon>Bacillales</taxon>
        <taxon>Bacillaceae</taxon>
        <taxon>Alkalihalobacillus</taxon>
    </lineage>
</organism>
<dbReference type="AlphaFoldDB" id="A0A162D121"/>